<dbReference type="EMBL" id="JANBQB010000129">
    <property type="protein sequence ID" value="KAJ1981342.1"/>
    <property type="molecule type" value="Genomic_DNA"/>
</dbReference>
<reference evidence="2" key="1">
    <citation type="submission" date="2022-07" db="EMBL/GenBank/DDBJ databases">
        <title>Phylogenomic reconstructions and comparative analyses of Kickxellomycotina fungi.</title>
        <authorList>
            <person name="Reynolds N.K."/>
            <person name="Stajich J.E."/>
            <person name="Barry K."/>
            <person name="Grigoriev I.V."/>
            <person name="Crous P."/>
            <person name="Smith M.E."/>
        </authorList>
    </citation>
    <scope>NUCLEOTIDE SEQUENCE</scope>
    <source>
        <strain evidence="2">RSA 567</strain>
    </source>
</reference>
<feature type="transmembrane region" description="Helical" evidence="1">
    <location>
        <begin position="54"/>
        <end position="73"/>
    </location>
</feature>
<keyword evidence="1" id="KW-1133">Transmembrane helix</keyword>
<dbReference type="Pfam" id="PF06966">
    <property type="entry name" value="DUF1295"/>
    <property type="match status" value="2"/>
</dbReference>
<dbReference type="AlphaFoldDB" id="A0A9W8EDV5"/>
<dbReference type="GO" id="GO:0016020">
    <property type="term" value="C:membrane"/>
    <property type="evidence" value="ECO:0007669"/>
    <property type="project" value="TreeGrafter"/>
</dbReference>
<dbReference type="Proteomes" id="UP001151582">
    <property type="component" value="Unassembled WGS sequence"/>
</dbReference>
<evidence type="ECO:0000313" key="3">
    <source>
        <dbReference type="Proteomes" id="UP001151582"/>
    </source>
</evidence>
<name>A0A9W8EDV5_9FUNG</name>
<keyword evidence="1" id="KW-0472">Membrane</keyword>
<keyword evidence="1" id="KW-0812">Transmembrane</keyword>
<organism evidence="2 3">
    <name type="scientific">Dimargaris verticillata</name>
    <dbReference type="NCBI Taxonomy" id="2761393"/>
    <lineage>
        <taxon>Eukaryota</taxon>
        <taxon>Fungi</taxon>
        <taxon>Fungi incertae sedis</taxon>
        <taxon>Zoopagomycota</taxon>
        <taxon>Kickxellomycotina</taxon>
        <taxon>Dimargaritomycetes</taxon>
        <taxon>Dimargaritales</taxon>
        <taxon>Dimargaritaceae</taxon>
        <taxon>Dimargaris</taxon>
    </lineage>
</organism>
<feature type="transmembrane region" description="Helical" evidence="1">
    <location>
        <begin position="144"/>
        <end position="162"/>
    </location>
</feature>
<protein>
    <submittedName>
        <fullName evidence="2">Uncharacterized protein</fullName>
    </submittedName>
</protein>
<dbReference type="PANTHER" id="PTHR32251">
    <property type="entry name" value="3-OXO-5-ALPHA-STEROID 4-DEHYDROGENASE"/>
    <property type="match status" value="1"/>
</dbReference>
<keyword evidence="3" id="KW-1185">Reference proteome</keyword>
<dbReference type="OrthoDB" id="201504at2759"/>
<dbReference type="PANTHER" id="PTHR32251:SF23">
    <property type="entry name" value="3-OXO-5-ALPHA-STEROID 4-DEHYDROGENASE (DUF1295)"/>
    <property type="match status" value="1"/>
</dbReference>
<evidence type="ECO:0000313" key="2">
    <source>
        <dbReference type="EMBL" id="KAJ1981342.1"/>
    </source>
</evidence>
<proteinExistence type="predicted"/>
<accession>A0A9W8EDV5</accession>
<dbReference type="InterPro" id="IPR010721">
    <property type="entry name" value="UstE-like"/>
</dbReference>
<feature type="transmembrane region" description="Helical" evidence="1">
    <location>
        <begin position="206"/>
        <end position="224"/>
    </location>
</feature>
<evidence type="ECO:0000256" key="1">
    <source>
        <dbReference type="SAM" id="Phobius"/>
    </source>
</evidence>
<sequence>MSAVVDLPTTFGQLAQSWAAAVDAALAVTPIRPLAWLLAAGQWTAQSVTAPDPFYLAVAVCAITTLTLCWIPSVLTKHYSFVDRLWSFLPVVYTGIFTAYAVRDAYPVVYAAHRFDDSAATLTLTTRVTRAGLVAADLMALRSVVQFLLVLAWGARLSYNYYRKGGYQWPSEDYRWEYVQRIVAKLTPFSWFNTLVWQVFNFGFIAVFQNVLLLGLSYPAYLAWQIQHAGLMAGETLFREQLTLVSQLDPEHSRALFSQALLTRLQGTALAALSRPHLLDGLVVVLWLGLLVGETVADQQQWNFHQVKARFQSFQQWHRNQVPATGAEVEATLVEPAATIYRQDVRRGFLTTGLFAYSRHPNFFCEISLCKFKVLMFLP</sequence>
<comment type="caution">
    <text evidence="2">The sequence shown here is derived from an EMBL/GenBank/DDBJ whole genome shotgun (WGS) entry which is preliminary data.</text>
</comment>
<feature type="transmembrane region" description="Helical" evidence="1">
    <location>
        <begin position="85"/>
        <end position="102"/>
    </location>
</feature>
<gene>
    <name evidence="2" type="ORF">H4R34_002108</name>
</gene>